<dbReference type="Proteomes" id="UP001196413">
    <property type="component" value="Unassembled WGS sequence"/>
</dbReference>
<comment type="caution">
    <text evidence="1">The sequence shown here is derived from an EMBL/GenBank/DDBJ whole genome shotgun (WGS) entry which is preliminary data.</text>
</comment>
<sequence>MEDLPQHLYYCKVCMRNFMEPEVAEHVQTCHKLMVFQPRFTPGSNGITIMNGNKFWDYLGIPKMACNLTARSANFL</sequence>
<dbReference type="EMBL" id="JAHQIW010001837">
    <property type="protein sequence ID" value="KAJ1353776.1"/>
    <property type="molecule type" value="Genomic_DNA"/>
</dbReference>
<accession>A0AAD5MTH6</accession>
<name>A0AAD5MTH6_PARTN</name>
<evidence type="ECO:0000313" key="1">
    <source>
        <dbReference type="EMBL" id="KAJ1353776.1"/>
    </source>
</evidence>
<gene>
    <name evidence="1" type="ORF">KIN20_010516</name>
</gene>
<evidence type="ECO:0000313" key="2">
    <source>
        <dbReference type="Proteomes" id="UP001196413"/>
    </source>
</evidence>
<protein>
    <submittedName>
        <fullName evidence="1">Uncharacterized protein</fullName>
    </submittedName>
</protein>
<reference evidence="1" key="1">
    <citation type="submission" date="2021-06" db="EMBL/GenBank/DDBJ databases">
        <title>Parelaphostrongylus tenuis whole genome reference sequence.</title>
        <authorList>
            <person name="Garwood T.J."/>
            <person name="Larsen P.A."/>
            <person name="Fountain-Jones N.M."/>
            <person name="Garbe J.R."/>
            <person name="Macchietto M.G."/>
            <person name="Kania S.A."/>
            <person name="Gerhold R.W."/>
            <person name="Richards J.E."/>
            <person name="Wolf T.M."/>
        </authorList>
    </citation>
    <scope>NUCLEOTIDE SEQUENCE</scope>
    <source>
        <strain evidence="1">MNPRO001-30</strain>
        <tissue evidence="1">Meninges</tissue>
    </source>
</reference>
<proteinExistence type="predicted"/>
<keyword evidence="2" id="KW-1185">Reference proteome</keyword>
<dbReference type="AlphaFoldDB" id="A0AAD5MTH6"/>
<organism evidence="1 2">
    <name type="scientific">Parelaphostrongylus tenuis</name>
    <name type="common">Meningeal worm</name>
    <dbReference type="NCBI Taxonomy" id="148309"/>
    <lineage>
        <taxon>Eukaryota</taxon>
        <taxon>Metazoa</taxon>
        <taxon>Ecdysozoa</taxon>
        <taxon>Nematoda</taxon>
        <taxon>Chromadorea</taxon>
        <taxon>Rhabditida</taxon>
        <taxon>Rhabditina</taxon>
        <taxon>Rhabditomorpha</taxon>
        <taxon>Strongyloidea</taxon>
        <taxon>Metastrongylidae</taxon>
        <taxon>Parelaphostrongylus</taxon>
    </lineage>
</organism>